<organism evidence="8 9">
    <name type="scientific">Solemya pervernicosa gill symbiont</name>
    <dbReference type="NCBI Taxonomy" id="642797"/>
    <lineage>
        <taxon>Bacteria</taxon>
        <taxon>Pseudomonadati</taxon>
        <taxon>Pseudomonadota</taxon>
        <taxon>Gammaproteobacteria</taxon>
        <taxon>sulfur-oxidizing symbionts</taxon>
    </lineage>
</organism>
<dbReference type="RefSeq" id="WP_078483714.1">
    <property type="nucleotide sequence ID" value="NZ_MPRL01000032.1"/>
</dbReference>
<evidence type="ECO:0000256" key="2">
    <source>
        <dbReference type="ARBA" id="ARBA00022763"/>
    </source>
</evidence>
<dbReference type="GO" id="GO:0000400">
    <property type="term" value="F:four-way junction DNA binding"/>
    <property type="evidence" value="ECO:0007669"/>
    <property type="project" value="UniProtKB-UniRule"/>
</dbReference>
<keyword evidence="8" id="KW-0067">ATP-binding</keyword>
<feature type="domain" description="Helix-hairpin-helix DNA-binding motif class 1" evidence="7">
    <location>
        <begin position="73"/>
        <end position="92"/>
    </location>
</feature>
<comment type="caution">
    <text evidence="8">The sequence shown here is derived from an EMBL/GenBank/DDBJ whole genome shotgun (WGS) entry which is preliminary data.</text>
</comment>
<dbReference type="GO" id="GO:0006310">
    <property type="term" value="P:DNA recombination"/>
    <property type="evidence" value="ECO:0007669"/>
    <property type="project" value="UniProtKB-UniRule"/>
</dbReference>
<feature type="region of interest" description="Domain III" evidence="6">
    <location>
        <begin position="156"/>
        <end position="201"/>
    </location>
</feature>
<evidence type="ECO:0000256" key="6">
    <source>
        <dbReference type="HAMAP-Rule" id="MF_00031"/>
    </source>
</evidence>
<dbReference type="CDD" id="cd14332">
    <property type="entry name" value="UBA_RuvA_C"/>
    <property type="match status" value="1"/>
</dbReference>
<evidence type="ECO:0000256" key="4">
    <source>
        <dbReference type="ARBA" id="ARBA00023172"/>
    </source>
</evidence>
<dbReference type="SUPFAM" id="SSF47781">
    <property type="entry name" value="RuvA domain 2-like"/>
    <property type="match status" value="1"/>
</dbReference>
<sequence length="201" mass="21401">MIGRLRGALLVKQPPQLLLDVNGVGYEVEAPMSTFYNLPELNATVTLHTHLVVRDDAHILFGFGSESERSMFRALIKVNGVGAKLALAILSGMSAEEFARCVQEDSVTALTRLPGIGKKTAERLIVEMRDKLGDVEAAVSLPGAGAADKEVVENPVEDAVSALIALGYKPNEASKMVRAVASEDASSEELIRMALQSAVKG</sequence>
<comment type="function">
    <text evidence="6">The RuvA-RuvB-RuvC complex processes Holliday junction (HJ) DNA during genetic recombination and DNA repair, while the RuvA-RuvB complex plays an important role in the rescue of blocked DNA replication forks via replication fork reversal (RFR). RuvA specifically binds to HJ cruciform DNA, conferring on it an open structure. The RuvB hexamer acts as an ATP-dependent pump, pulling dsDNA into and through the RuvAB complex. HJ branch migration allows RuvC to scan DNA until it finds its consensus sequence, where it cleaves and resolves the cruciform DNA.</text>
</comment>
<evidence type="ECO:0000259" key="7">
    <source>
        <dbReference type="SMART" id="SM00278"/>
    </source>
</evidence>
<proteinExistence type="inferred from homology"/>
<evidence type="ECO:0000256" key="1">
    <source>
        <dbReference type="ARBA" id="ARBA00022490"/>
    </source>
</evidence>
<dbReference type="GO" id="GO:0006281">
    <property type="term" value="P:DNA repair"/>
    <property type="evidence" value="ECO:0007669"/>
    <property type="project" value="UniProtKB-UniRule"/>
</dbReference>
<protein>
    <recommendedName>
        <fullName evidence="6">Holliday junction branch migration complex subunit RuvA</fullName>
    </recommendedName>
</protein>
<gene>
    <name evidence="6" type="primary">ruvA</name>
    <name evidence="8" type="ORF">BOW53_08810</name>
</gene>
<dbReference type="Pfam" id="PF01330">
    <property type="entry name" value="RuvA_N"/>
    <property type="match status" value="1"/>
</dbReference>
<dbReference type="GO" id="GO:0009378">
    <property type="term" value="F:four-way junction helicase activity"/>
    <property type="evidence" value="ECO:0007669"/>
    <property type="project" value="InterPro"/>
</dbReference>
<dbReference type="InterPro" id="IPR000085">
    <property type="entry name" value="RuvA"/>
</dbReference>
<dbReference type="InterPro" id="IPR011114">
    <property type="entry name" value="RuvA_C"/>
</dbReference>
<dbReference type="InterPro" id="IPR003583">
    <property type="entry name" value="Hlx-hairpin-Hlx_DNA-bd_motif"/>
</dbReference>
<dbReference type="Gene3D" id="1.10.8.10">
    <property type="entry name" value="DNA helicase RuvA subunit, C-terminal domain"/>
    <property type="match status" value="1"/>
</dbReference>
<keyword evidence="8" id="KW-0347">Helicase</keyword>
<comment type="similarity">
    <text evidence="6">Belongs to the RuvA family.</text>
</comment>
<comment type="subcellular location">
    <subcellularLocation>
        <location evidence="6">Cytoplasm</location>
    </subcellularLocation>
</comment>
<dbReference type="Gene3D" id="2.40.50.140">
    <property type="entry name" value="Nucleic acid-binding proteins"/>
    <property type="match status" value="1"/>
</dbReference>
<dbReference type="Proteomes" id="UP000191110">
    <property type="component" value="Unassembled WGS sequence"/>
</dbReference>
<dbReference type="NCBIfam" id="TIGR00084">
    <property type="entry name" value="ruvA"/>
    <property type="match status" value="1"/>
</dbReference>
<keyword evidence="8" id="KW-0378">Hydrolase</keyword>
<dbReference type="InterPro" id="IPR036267">
    <property type="entry name" value="RuvA_C_sf"/>
</dbReference>
<keyword evidence="4 6" id="KW-0233">DNA recombination</keyword>
<dbReference type="GO" id="GO:0009379">
    <property type="term" value="C:Holliday junction helicase complex"/>
    <property type="evidence" value="ECO:0007669"/>
    <property type="project" value="InterPro"/>
</dbReference>
<dbReference type="AlphaFoldDB" id="A0A1T2L4Y1"/>
<dbReference type="Gene3D" id="1.10.150.20">
    <property type="entry name" value="5' to 3' exonuclease, C-terminal subdomain"/>
    <property type="match status" value="1"/>
</dbReference>
<dbReference type="Pfam" id="PF14520">
    <property type="entry name" value="HHH_5"/>
    <property type="match status" value="1"/>
</dbReference>
<dbReference type="InterPro" id="IPR013849">
    <property type="entry name" value="DNA_helicase_Holl-junc_RuvA_I"/>
</dbReference>
<dbReference type="Pfam" id="PF07499">
    <property type="entry name" value="RuvA_C"/>
    <property type="match status" value="1"/>
</dbReference>
<feature type="region of interest" description="Domain I" evidence="6">
    <location>
        <begin position="1"/>
        <end position="64"/>
    </location>
</feature>
<dbReference type="EMBL" id="MPRL01000032">
    <property type="protein sequence ID" value="OOZ40121.1"/>
    <property type="molecule type" value="Genomic_DNA"/>
</dbReference>
<evidence type="ECO:0000313" key="8">
    <source>
        <dbReference type="EMBL" id="OOZ40121.1"/>
    </source>
</evidence>
<keyword evidence="9" id="KW-1185">Reference proteome</keyword>
<dbReference type="GO" id="GO:0048476">
    <property type="term" value="C:Holliday junction resolvase complex"/>
    <property type="evidence" value="ECO:0007669"/>
    <property type="project" value="UniProtKB-UniRule"/>
</dbReference>
<comment type="subunit">
    <text evidence="6">Homotetramer. Forms an RuvA(8)-RuvB(12)-Holliday junction (HJ) complex. HJ DNA is sandwiched between 2 RuvA tetramers; dsDNA enters through RuvA and exits via RuvB. An RuvB hexamer assembles on each DNA strand where it exits the tetramer. Each RuvB hexamer is contacted by two RuvA subunits (via domain III) on 2 adjacent RuvB subunits; this complex drives branch migration. In the full resolvosome a probable DNA-RuvA(4)-RuvB(12)-RuvC(2) complex forms which resolves the HJ.</text>
</comment>
<keyword evidence="3 6" id="KW-0238">DNA-binding</keyword>
<accession>A0A1T2L4Y1</accession>
<keyword evidence="1 6" id="KW-0963">Cytoplasm</keyword>
<comment type="domain">
    <text evidence="6">Has three domains with a flexible linker between the domains II and III and assumes an 'L' shape. Domain III is highly mobile and contacts RuvB.</text>
</comment>
<dbReference type="SUPFAM" id="SSF46929">
    <property type="entry name" value="DNA helicase RuvA subunit, C-terminal domain"/>
    <property type="match status" value="1"/>
</dbReference>
<keyword evidence="8" id="KW-0547">Nucleotide-binding</keyword>
<keyword evidence="5 6" id="KW-0234">DNA repair</keyword>
<dbReference type="GO" id="GO:0005524">
    <property type="term" value="F:ATP binding"/>
    <property type="evidence" value="ECO:0007669"/>
    <property type="project" value="InterPro"/>
</dbReference>
<reference evidence="8 9" key="1">
    <citation type="submission" date="2016-11" db="EMBL/GenBank/DDBJ databases">
        <title>Mixed transmission modes and dynamic genome evolution in an obligate animal-bacterial symbiosis.</title>
        <authorList>
            <person name="Russell S.L."/>
            <person name="Corbett-Detig R.B."/>
            <person name="Cavanaugh C.M."/>
        </authorList>
    </citation>
    <scope>NUCLEOTIDE SEQUENCE [LARGE SCALE GENOMIC DNA]</scope>
    <source>
        <strain evidence="8">Sveles-Q1</strain>
    </source>
</reference>
<evidence type="ECO:0000256" key="5">
    <source>
        <dbReference type="ARBA" id="ARBA00023204"/>
    </source>
</evidence>
<evidence type="ECO:0000256" key="3">
    <source>
        <dbReference type="ARBA" id="ARBA00023125"/>
    </source>
</evidence>
<name>A0A1T2L4Y1_9GAMM</name>
<dbReference type="InterPro" id="IPR010994">
    <property type="entry name" value="RuvA_2-like"/>
</dbReference>
<evidence type="ECO:0000313" key="9">
    <source>
        <dbReference type="Proteomes" id="UP000191110"/>
    </source>
</evidence>
<dbReference type="OrthoDB" id="5293449at2"/>
<dbReference type="GO" id="GO:0005737">
    <property type="term" value="C:cytoplasm"/>
    <property type="evidence" value="ECO:0007669"/>
    <property type="project" value="UniProtKB-SubCell"/>
</dbReference>
<dbReference type="SMART" id="SM00278">
    <property type="entry name" value="HhH1"/>
    <property type="match status" value="2"/>
</dbReference>
<dbReference type="HAMAP" id="MF_00031">
    <property type="entry name" value="DNA_HJ_migration_RuvA"/>
    <property type="match status" value="1"/>
</dbReference>
<keyword evidence="2 6" id="KW-0227">DNA damage</keyword>
<dbReference type="SUPFAM" id="SSF50249">
    <property type="entry name" value="Nucleic acid-binding proteins"/>
    <property type="match status" value="1"/>
</dbReference>
<feature type="domain" description="Helix-hairpin-helix DNA-binding motif class 1" evidence="7">
    <location>
        <begin position="108"/>
        <end position="127"/>
    </location>
</feature>
<dbReference type="InterPro" id="IPR012340">
    <property type="entry name" value="NA-bd_OB-fold"/>
</dbReference>
<comment type="caution">
    <text evidence="6">Lacks conserved residue(s) required for the propagation of feature annotation.</text>
</comment>